<evidence type="ECO:0008006" key="3">
    <source>
        <dbReference type="Google" id="ProtNLM"/>
    </source>
</evidence>
<dbReference type="EMBL" id="FR687359">
    <property type="protein sequence ID" value="CBW74040.1"/>
    <property type="molecule type" value="Genomic_DNA"/>
</dbReference>
<dbReference type="HOGENOM" id="CLU_146020_0_1_4"/>
<dbReference type="KEGG" id="brh:RBRH_03287"/>
<evidence type="ECO:0000313" key="2">
    <source>
        <dbReference type="Proteomes" id="UP000007437"/>
    </source>
</evidence>
<reference evidence="1 2" key="1">
    <citation type="journal article" date="2011" name="J. Bacteriol.">
        <title>Complete genome sequence of Burkholderia rhizoxinica, an endosymbiont of Rhizopus microsporus.</title>
        <authorList>
            <person name="Lackner G."/>
            <person name="Moebius N."/>
            <person name="Partida-Martinez L."/>
            <person name="Hertweck C."/>
        </authorList>
    </citation>
    <scope>NUCLEOTIDE SEQUENCE [LARGE SCALE GENOMIC DNA]</scope>
    <source>
        <strain evidence="2">DSM 19002 / CIP 109453 / HKI 454</strain>
    </source>
</reference>
<proteinExistence type="predicted"/>
<dbReference type="STRING" id="882378.RBRH_03287"/>
<dbReference type="InterPro" id="IPR028964">
    <property type="entry name" value="Imm8"/>
</dbReference>
<sequence>MNLHLCIGLTDKLGSDNFELYVCTPEWLNKAIWEPRWGRHLLIVREYDLLLIEEFIRSYIEKCDGQDWNAIVAKLARMFAWEFEDYQA</sequence>
<accession>E5AMV9</accession>
<dbReference type="AlphaFoldDB" id="E5AMV9"/>
<protein>
    <recommendedName>
        <fullName evidence="3">Immunity protein 8 of polymorphic toxin system</fullName>
    </recommendedName>
</protein>
<name>E5AMV9_MYCRK</name>
<organism evidence="1 2">
    <name type="scientific">Mycetohabitans rhizoxinica (strain DSM 19002 / CIP 109453 / HKI 454)</name>
    <name type="common">Paraburkholderia rhizoxinica</name>
    <dbReference type="NCBI Taxonomy" id="882378"/>
    <lineage>
        <taxon>Bacteria</taxon>
        <taxon>Pseudomonadati</taxon>
        <taxon>Pseudomonadota</taxon>
        <taxon>Betaproteobacteria</taxon>
        <taxon>Burkholderiales</taxon>
        <taxon>Burkholderiaceae</taxon>
        <taxon>Mycetohabitans</taxon>
    </lineage>
</organism>
<evidence type="ECO:0000313" key="1">
    <source>
        <dbReference type="EMBL" id="CBW74040.1"/>
    </source>
</evidence>
<dbReference type="Proteomes" id="UP000007437">
    <property type="component" value="Chromosome"/>
</dbReference>
<dbReference type="eggNOG" id="ENOG5032ZYD">
    <property type="taxonomic scope" value="Bacteria"/>
</dbReference>
<gene>
    <name evidence="1" type="ordered locus">RBRH_03287</name>
</gene>
<dbReference type="Pfam" id="PF15586">
    <property type="entry name" value="Imm8"/>
    <property type="match status" value="1"/>
</dbReference>
<dbReference type="RefSeq" id="WP_013434274.1">
    <property type="nucleotide sequence ID" value="NC_014722.1"/>
</dbReference>